<gene>
    <name evidence="4" type="ORF">DI556_12385</name>
</gene>
<dbReference type="GO" id="GO:0003908">
    <property type="term" value="F:methylated-DNA-[protein]-cysteine S-methyltransferase activity"/>
    <property type="evidence" value="ECO:0007669"/>
    <property type="project" value="InterPro"/>
</dbReference>
<sequence length="242" mass="25614">MRSHRTRPATRASAKGWRGSPGAARVAAEVRPMFTARPADYRSARTDAALRARLARRHAPLSPAPRPGITPSEARDGAGLTIAWGWFETPFGEALALGTEAGLAGLGFAAETGRAAAFADLAGRFPAARLVEDPDRLGAWVADPDGAPLHLIGAPFQLAVWGALTRIAPGQVSTYSDLARAIGHPTAHRAVATAVGRNPVSWHVPCHRALRRDGALGGYHWGLSVKRAMLAREDPETTPLIL</sequence>
<dbReference type="InterPro" id="IPR036217">
    <property type="entry name" value="MethylDNA_cys_MeTrfase_DNAb"/>
</dbReference>
<dbReference type="EMBL" id="QFPW01000009">
    <property type="protein sequence ID" value="PZQ48946.1"/>
    <property type="molecule type" value="Genomic_DNA"/>
</dbReference>
<evidence type="ECO:0000313" key="5">
    <source>
        <dbReference type="Proteomes" id="UP000249185"/>
    </source>
</evidence>
<accession>A0A2W5N664</accession>
<dbReference type="SUPFAM" id="SSF53155">
    <property type="entry name" value="Methylated DNA-protein cysteine methyltransferase domain"/>
    <property type="match status" value="1"/>
</dbReference>
<keyword evidence="1" id="KW-0227">DNA damage</keyword>
<comment type="caution">
    <text evidence="4">The sequence shown here is derived from an EMBL/GenBank/DDBJ whole genome shotgun (WGS) entry which is preliminary data.</text>
</comment>
<evidence type="ECO:0000313" key="4">
    <source>
        <dbReference type="EMBL" id="PZQ48946.1"/>
    </source>
</evidence>
<dbReference type="Proteomes" id="UP000249185">
    <property type="component" value="Unassembled WGS sequence"/>
</dbReference>
<evidence type="ECO:0000256" key="2">
    <source>
        <dbReference type="SAM" id="MobiDB-lite"/>
    </source>
</evidence>
<organism evidence="4 5">
    <name type="scientific">Rhodovulum sulfidophilum</name>
    <name type="common">Rhodobacter sulfidophilus</name>
    <dbReference type="NCBI Taxonomy" id="35806"/>
    <lineage>
        <taxon>Bacteria</taxon>
        <taxon>Pseudomonadati</taxon>
        <taxon>Pseudomonadota</taxon>
        <taxon>Alphaproteobacteria</taxon>
        <taxon>Rhodobacterales</taxon>
        <taxon>Paracoccaceae</taxon>
        <taxon>Rhodovulum</taxon>
    </lineage>
</organism>
<dbReference type="InterPro" id="IPR036388">
    <property type="entry name" value="WH-like_DNA-bd_sf"/>
</dbReference>
<protein>
    <recommendedName>
        <fullName evidence="3">Methylated-DNA-[protein]-cysteine S-methyltransferase DNA binding domain-containing protein</fullName>
    </recommendedName>
</protein>
<dbReference type="NCBIfam" id="TIGR00589">
    <property type="entry name" value="ogt"/>
    <property type="match status" value="1"/>
</dbReference>
<dbReference type="SUPFAM" id="SSF46767">
    <property type="entry name" value="Methylated DNA-protein cysteine methyltransferase, C-terminal domain"/>
    <property type="match status" value="1"/>
</dbReference>
<dbReference type="InterPro" id="IPR014048">
    <property type="entry name" value="MethylDNA_cys_MeTrfase_DNA-bd"/>
</dbReference>
<dbReference type="Gene3D" id="3.30.160.70">
    <property type="entry name" value="Methylated DNA-protein cysteine methyltransferase domain"/>
    <property type="match status" value="1"/>
</dbReference>
<feature type="region of interest" description="Disordered" evidence="2">
    <location>
        <begin position="1"/>
        <end position="22"/>
    </location>
</feature>
<reference evidence="4 5" key="1">
    <citation type="submission" date="2017-08" db="EMBL/GenBank/DDBJ databases">
        <title>Infants hospitalized years apart are colonized by the same room-sourced microbial strains.</title>
        <authorList>
            <person name="Brooks B."/>
            <person name="Olm M.R."/>
            <person name="Firek B.A."/>
            <person name="Baker R."/>
            <person name="Thomas B.C."/>
            <person name="Morowitz M.J."/>
            <person name="Banfield J.F."/>
        </authorList>
    </citation>
    <scope>NUCLEOTIDE SEQUENCE [LARGE SCALE GENOMIC DNA]</scope>
    <source>
        <strain evidence="4">S2_005_002_R2_34</strain>
    </source>
</reference>
<dbReference type="GO" id="GO:0006281">
    <property type="term" value="P:DNA repair"/>
    <property type="evidence" value="ECO:0007669"/>
    <property type="project" value="InterPro"/>
</dbReference>
<dbReference type="PANTHER" id="PTHR10815">
    <property type="entry name" value="METHYLATED-DNA--PROTEIN-CYSTEINE METHYLTRANSFERASE"/>
    <property type="match status" value="1"/>
</dbReference>
<proteinExistence type="predicted"/>
<dbReference type="AlphaFoldDB" id="A0A2W5N664"/>
<dbReference type="Gene3D" id="1.10.10.10">
    <property type="entry name" value="Winged helix-like DNA-binding domain superfamily/Winged helix DNA-binding domain"/>
    <property type="match status" value="1"/>
</dbReference>
<dbReference type="InterPro" id="IPR036631">
    <property type="entry name" value="MGMT_N_sf"/>
</dbReference>
<dbReference type="CDD" id="cd06445">
    <property type="entry name" value="ATase"/>
    <property type="match status" value="1"/>
</dbReference>
<feature type="domain" description="Methylated-DNA-[protein]-cysteine S-methyltransferase DNA binding" evidence="3">
    <location>
        <begin position="155"/>
        <end position="233"/>
    </location>
</feature>
<dbReference type="Pfam" id="PF01035">
    <property type="entry name" value="DNA_binding_1"/>
    <property type="match status" value="1"/>
</dbReference>
<name>A0A2W5N664_RHOSU</name>
<evidence type="ECO:0000259" key="3">
    <source>
        <dbReference type="Pfam" id="PF01035"/>
    </source>
</evidence>
<dbReference type="PANTHER" id="PTHR10815:SF13">
    <property type="entry name" value="METHYLATED-DNA--PROTEIN-CYSTEINE METHYLTRANSFERASE"/>
    <property type="match status" value="1"/>
</dbReference>
<evidence type="ECO:0000256" key="1">
    <source>
        <dbReference type="ARBA" id="ARBA00022763"/>
    </source>
</evidence>